<organism evidence="10 11">
    <name type="scientific">Flavobacterium stagni</name>
    <dbReference type="NCBI Taxonomy" id="2506421"/>
    <lineage>
        <taxon>Bacteria</taxon>
        <taxon>Pseudomonadati</taxon>
        <taxon>Bacteroidota</taxon>
        <taxon>Flavobacteriia</taxon>
        <taxon>Flavobacteriales</taxon>
        <taxon>Flavobacteriaceae</taxon>
        <taxon>Flavobacterium</taxon>
    </lineage>
</organism>
<keyword evidence="5 10" id="KW-0418">Kinase</keyword>
<evidence type="ECO:0000313" key="11">
    <source>
        <dbReference type="Proteomes" id="UP000289857"/>
    </source>
</evidence>
<keyword evidence="3 6" id="KW-0597">Phosphoprotein</keyword>
<dbReference type="PANTHER" id="PTHR43047">
    <property type="entry name" value="TWO-COMPONENT HISTIDINE PROTEIN KINASE"/>
    <property type="match status" value="1"/>
</dbReference>
<evidence type="ECO:0000256" key="5">
    <source>
        <dbReference type="ARBA" id="ARBA00022777"/>
    </source>
</evidence>
<feature type="modified residue" description="4-aspartylphosphate" evidence="6">
    <location>
        <position position="716"/>
    </location>
</feature>
<accession>A0A4Q1KBA7</accession>
<name>A0A4Q1KBA7_9FLAO</name>
<dbReference type="PROSITE" id="PS50109">
    <property type="entry name" value="HIS_KIN"/>
    <property type="match status" value="1"/>
</dbReference>
<dbReference type="OrthoDB" id="9816309at2"/>
<dbReference type="Gene3D" id="2.60.40.2380">
    <property type="match status" value="1"/>
</dbReference>
<dbReference type="SUPFAM" id="SSF52172">
    <property type="entry name" value="CheY-like"/>
    <property type="match status" value="1"/>
</dbReference>
<protein>
    <recommendedName>
        <fullName evidence="2">histidine kinase</fullName>
        <ecNumber evidence="2">2.7.13.3</ecNumber>
    </recommendedName>
</protein>
<dbReference type="PANTHER" id="PTHR43047:SF72">
    <property type="entry name" value="OSMOSENSING HISTIDINE PROTEIN KINASE SLN1"/>
    <property type="match status" value="1"/>
</dbReference>
<dbReference type="InterPro" id="IPR011006">
    <property type="entry name" value="CheY-like_superfamily"/>
</dbReference>
<dbReference type="SMART" id="SM00387">
    <property type="entry name" value="HATPase_c"/>
    <property type="match status" value="1"/>
</dbReference>
<feature type="transmembrane region" description="Helical" evidence="7">
    <location>
        <begin position="216"/>
        <end position="233"/>
    </location>
</feature>
<dbReference type="Pfam" id="PF07696">
    <property type="entry name" value="7TMR-DISMED2"/>
    <property type="match status" value="1"/>
</dbReference>
<keyword evidence="7" id="KW-0472">Membrane</keyword>
<dbReference type="Gene3D" id="3.40.50.2300">
    <property type="match status" value="1"/>
</dbReference>
<dbReference type="Pfam" id="PF00072">
    <property type="entry name" value="Response_reg"/>
    <property type="match status" value="1"/>
</dbReference>
<dbReference type="InterPro" id="IPR003594">
    <property type="entry name" value="HATPase_dom"/>
</dbReference>
<proteinExistence type="predicted"/>
<comment type="caution">
    <text evidence="10">The sequence shown here is derived from an EMBL/GenBank/DDBJ whole genome shotgun (WGS) entry which is preliminary data.</text>
</comment>
<keyword evidence="7" id="KW-1133">Transmembrane helix</keyword>
<dbReference type="PROSITE" id="PS50110">
    <property type="entry name" value="RESPONSE_REGULATORY"/>
    <property type="match status" value="1"/>
</dbReference>
<dbReference type="Pfam" id="PF02518">
    <property type="entry name" value="HATPase_c"/>
    <property type="match status" value="1"/>
</dbReference>
<dbReference type="GO" id="GO:0000155">
    <property type="term" value="F:phosphorelay sensor kinase activity"/>
    <property type="evidence" value="ECO:0007669"/>
    <property type="project" value="InterPro"/>
</dbReference>
<dbReference type="RefSeq" id="WP_129460848.1">
    <property type="nucleotide sequence ID" value="NZ_SBKN01000002.1"/>
</dbReference>
<dbReference type="InterPro" id="IPR003661">
    <property type="entry name" value="HisK_dim/P_dom"/>
</dbReference>
<dbReference type="SUPFAM" id="SSF47384">
    <property type="entry name" value="Homodimeric domain of signal transducing histidine kinase"/>
    <property type="match status" value="1"/>
</dbReference>
<dbReference type="Gene3D" id="1.10.287.130">
    <property type="match status" value="1"/>
</dbReference>
<dbReference type="SMART" id="SM00388">
    <property type="entry name" value="HisKA"/>
    <property type="match status" value="1"/>
</dbReference>
<dbReference type="InterPro" id="IPR036097">
    <property type="entry name" value="HisK_dim/P_sf"/>
</dbReference>
<dbReference type="CDD" id="cd00082">
    <property type="entry name" value="HisKA"/>
    <property type="match status" value="1"/>
</dbReference>
<keyword evidence="11" id="KW-1185">Reference proteome</keyword>
<feature type="transmembrane region" description="Helical" evidence="7">
    <location>
        <begin position="188"/>
        <end position="209"/>
    </location>
</feature>
<comment type="catalytic activity">
    <reaction evidence="1">
        <text>ATP + protein L-histidine = ADP + protein N-phospho-L-histidine.</text>
        <dbReference type="EC" id="2.7.13.3"/>
    </reaction>
</comment>
<evidence type="ECO:0000256" key="4">
    <source>
        <dbReference type="ARBA" id="ARBA00022679"/>
    </source>
</evidence>
<dbReference type="InterPro" id="IPR001789">
    <property type="entry name" value="Sig_transdc_resp-reg_receiver"/>
</dbReference>
<feature type="transmembrane region" description="Helical" evidence="7">
    <location>
        <begin position="337"/>
        <end position="356"/>
    </location>
</feature>
<dbReference type="InterPro" id="IPR005467">
    <property type="entry name" value="His_kinase_dom"/>
</dbReference>
<dbReference type="EC" id="2.7.13.3" evidence="2"/>
<sequence length="787" mass="90214">MKTPPNFRYLTYILMLLYSYLGQAQFVFDDQKIEHLSLHPYASLYKDETGKLTVNQIRQFQEKKFTPLIVENTDLGFTTDKYWIKFSLRNDRKTPVYYYLETSRPIVDHANLFEFKNNRLINKQYSGDDIPVQNKSVKQRKTLFNIDLEPGEQRDYYIQLQSDGEVINAPVLLHTANDLMDETSFEQVVFGFFYGLLLLSTIIYLFFYFAMKERVFLNYSLYVFFIGMLQFSLDGFFHQTFDPNAGWFSDKAVIFNAIIAGYFLGAYAQYYLKVWTVSKRLNRLFYGLYAFLGLLMVITIFLPDLFHLTYPLMNLAGLFELILIISSLIIIYLRSGVVYQFFSLGIFSLVTGFVVFILKNLSVLPVSFITENSSKLGTGIEVMFLSLSMANLIKQLRDDREKLQGEALQKAEEMNEMKTYFLSNISHELRTPLNAIINYTDSIKGEVQMSSVLEKCEIISSNSRGLLGSVNDILDFSKIEKGEIQLERQNFIIQKVLDDLVTEIRGRAEQKGLDFQFVIEGELPYKVFGDAQRLRQILQNVLGNAVKFTAEGIVKFIVNTETSDNLTSLKFTVSDSGEGIPKEKMDQIFESFTQQQIDNKRKYGGLGLGLYIVKALVNLHQGTLDINSMENQGTVCTIGFNLDVVELKAPVVQEPVAPSYDLKGKRILVVEDNVMNQMVLKMIFKKWQNLEVDFANHGEEALDFMGQKNYNLILMDLQMPVMDGYETTIAIREGKSGVNESDIPIVAVTADVMETTKERVKEIGMNHYMTKPVDKEMLFQIVSAMAS</sequence>
<evidence type="ECO:0000259" key="8">
    <source>
        <dbReference type="PROSITE" id="PS50109"/>
    </source>
</evidence>
<feature type="transmembrane region" description="Helical" evidence="7">
    <location>
        <begin position="308"/>
        <end position="330"/>
    </location>
</feature>
<feature type="domain" description="Histidine kinase" evidence="8">
    <location>
        <begin position="424"/>
        <end position="644"/>
    </location>
</feature>
<keyword evidence="7" id="KW-0812">Transmembrane</keyword>
<gene>
    <name evidence="10" type="ORF">EQG61_05205</name>
</gene>
<dbReference type="GO" id="GO:0009927">
    <property type="term" value="F:histidine phosphotransfer kinase activity"/>
    <property type="evidence" value="ECO:0007669"/>
    <property type="project" value="TreeGrafter"/>
</dbReference>
<evidence type="ECO:0000313" key="10">
    <source>
        <dbReference type="EMBL" id="RXR23368.1"/>
    </source>
</evidence>
<dbReference type="SUPFAM" id="SSF55874">
    <property type="entry name" value="ATPase domain of HSP90 chaperone/DNA topoisomerase II/histidine kinase"/>
    <property type="match status" value="1"/>
</dbReference>
<feature type="transmembrane region" description="Helical" evidence="7">
    <location>
        <begin position="284"/>
        <end position="302"/>
    </location>
</feature>
<evidence type="ECO:0000259" key="9">
    <source>
        <dbReference type="PROSITE" id="PS50110"/>
    </source>
</evidence>
<dbReference type="Gene3D" id="3.30.565.10">
    <property type="entry name" value="Histidine kinase-like ATPase, C-terminal domain"/>
    <property type="match status" value="1"/>
</dbReference>
<dbReference type="InterPro" id="IPR004358">
    <property type="entry name" value="Sig_transdc_His_kin-like_C"/>
</dbReference>
<dbReference type="FunFam" id="3.30.565.10:FF:000010">
    <property type="entry name" value="Sensor histidine kinase RcsC"/>
    <property type="match status" value="1"/>
</dbReference>
<evidence type="ECO:0000256" key="3">
    <source>
        <dbReference type="ARBA" id="ARBA00022553"/>
    </source>
</evidence>
<dbReference type="PRINTS" id="PR00344">
    <property type="entry name" value="BCTRLSENSOR"/>
</dbReference>
<evidence type="ECO:0000256" key="6">
    <source>
        <dbReference type="PROSITE-ProRule" id="PRU00169"/>
    </source>
</evidence>
<reference evidence="11" key="1">
    <citation type="submission" date="2019-01" db="EMBL/GenBank/DDBJ databases">
        <title>Cytophagaceae bacterium strain CAR-16.</title>
        <authorList>
            <person name="Chen W.-M."/>
        </authorList>
    </citation>
    <scope>NUCLEOTIDE SEQUENCE [LARGE SCALE GENOMIC DNA]</scope>
    <source>
        <strain evidence="11">WWJ-16</strain>
    </source>
</reference>
<dbReference type="Pfam" id="PF00512">
    <property type="entry name" value="HisKA"/>
    <property type="match status" value="1"/>
</dbReference>
<dbReference type="AlphaFoldDB" id="A0A4Q1KBA7"/>
<dbReference type="Proteomes" id="UP000289857">
    <property type="component" value="Unassembled WGS sequence"/>
</dbReference>
<feature type="transmembrane region" description="Helical" evidence="7">
    <location>
        <begin position="253"/>
        <end position="272"/>
    </location>
</feature>
<dbReference type="CDD" id="cd17546">
    <property type="entry name" value="REC_hyHK_CKI1_RcsC-like"/>
    <property type="match status" value="1"/>
</dbReference>
<dbReference type="SMART" id="SM00448">
    <property type="entry name" value="REC"/>
    <property type="match status" value="1"/>
</dbReference>
<dbReference type="Pfam" id="PF07695">
    <property type="entry name" value="7TMR-DISM_7TM"/>
    <property type="match status" value="1"/>
</dbReference>
<evidence type="ECO:0000256" key="2">
    <source>
        <dbReference type="ARBA" id="ARBA00012438"/>
    </source>
</evidence>
<dbReference type="InterPro" id="IPR011622">
    <property type="entry name" value="7TMR_DISM_rcpt_extracell_dom2"/>
</dbReference>
<dbReference type="InterPro" id="IPR036890">
    <property type="entry name" value="HATPase_C_sf"/>
</dbReference>
<dbReference type="EMBL" id="SBKN01000002">
    <property type="protein sequence ID" value="RXR23368.1"/>
    <property type="molecule type" value="Genomic_DNA"/>
</dbReference>
<feature type="domain" description="Response regulatory" evidence="9">
    <location>
        <begin position="666"/>
        <end position="786"/>
    </location>
</feature>
<dbReference type="CDD" id="cd16922">
    <property type="entry name" value="HATPase_EvgS-ArcB-TorS-like"/>
    <property type="match status" value="1"/>
</dbReference>
<dbReference type="GO" id="GO:0005886">
    <property type="term" value="C:plasma membrane"/>
    <property type="evidence" value="ECO:0007669"/>
    <property type="project" value="TreeGrafter"/>
</dbReference>
<keyword evidence="4" id="KW-0808">Transferase</keyword>
<dbReference type="InterPro" id="IPR011623">
    <property type="entry name" value="7TMR_DISM_rcpt_extracell_dom1"/>
</dbReference>
<evidence type="ECO:0000256" key="7">
    <source>
        <dbReference type="SAM" id="Phobius"/>
    </source>
</evidence>
<evidence type="ECO:0000256" key="1">
    <source>
        <dbReference type="ARBA" id="ARBA00000085"/>
    </source>
</evidence>